<dbReference type="HOGENOM" id="CLU_143974_1_0_9"/>
<dbReference type="EMBL" id="CP009933">
    <property type="protein sequence ID" value="AKA71168.1"/>
    <property type="molecule type" value="Genomic_DNA"/>
</dbReference>
<dbReference type="RefSeq" id="WP_029161160.1">
    <property type="nucleotide sequence ID" value="NZ_CP009933.1"/>
</dbReference>
<dbReference type="STRING" id="1548.CSCA_4043"/>
<dbReference type="Gene3D" id="3.30.70.120">
    <property type="match status" value="1"/>
</dbReference>
<dbReference type="PANTHER" id="PTHR38456:SF1">
    <property type="entry name" value="CYCLIC DI-AMP RECEPTOR A"/>
    <property type="match status" value="1"/>
</dbReference>
<dbReference type="SUPFAM" id="SSF54913">
    <property type="entry name" value="GlnB-like"/>
    <property type="match status" value="1"/>
</dbReference>
<dbReference type="InterPro" id="IPR015867">
    <property type="entry name" value="N-reg_PII/ATP_PRibTrfase_C"/>
</dbReference>
<dbReference type="PANTHER" id="PTHR38456">
    <property type="entry name" value="CYCLIC DI-AMP RECEPTOR A"/>
    <property type="match status" value="1"/>
</dbReference>
<evidence type="ECO:0000313" key="1">
    <source>
        <dbReference type="EMBL" id="AKA71168.1"/>
    </source>
</evidence>
<dbReference type="InterPro" id="IPR011322">
    <property type="entry name" value="N-reg_PII-like_a/b"/>
</dbReference>
<dbReference type="KEGG" id="csq:CSCA_4043"/>
<evidence type="ECO:0000313" key="2">
    <source>
        <dbReference type="Proteomes" id="UP000033115"/>
    </source>
</evidence>
<keyword evidence="2" id="KW-1185">Reference proteome</keyword>
<reference evidence="1 2" key="1">
    <citation type="journal article" date="2015" name="J. Biotechnol.">
        <title>Complete genome sequence of a malodorant-producing acetogen, Clostridium scatologenes ATCC 25775(T).</title>
        <authorList>
            <person name="Zhu Z."/>
            <person name="Guo T."/>
            <person name="Zheng H."/>
            <person name="Song T."/>
            <person name="Ouyang P."/>
            <person name="Xie J."/>
        </authorList>
    </citation>
    <scope>NUCLEOTIDE SEQUENCE [LARGE SCALE GENOMIC DNA]</scope>
    <source>
        <strain evidence="1 2">ATCC 25775</strain>
    </source>
</reference>
<protein>
    <recommendedName>
        <fullName evidence="3">Nitrogen regulatory protein P-II</fullName>
    </recommendedName>
</protein>
<dbReference type="Proteomes" id="UP000033115">
    <property type="component" value="Chromosome"/>
</dbReference>
<dbReference type="AlphaFoldDB" id="A0A0E3K3D3"/>
<organism evidence="1 2">
    <name type="scientific">Clostridium scatologenes</name>
    <dbReference type="NCBI Taxonomy" id="1548"/>
    <lineage>
        <taxon>Bacteria</taxon>
        <taxon>Bacillati</taxon>
        <taxon>Bacillota</taxon>
        <taxon>Clostridia</taxon>
        <taxon>Eubacteriales</taxon>
        <taxon>Clostridiaceae</taxon>
        <taxon>Clostridium</taxon>
    </lineage>
</organism>
<evidence type="ECO:0008006" key="3">
    <source>
        <dbReference type="Google" id="ProtNLM"/>
    </source>
</evidence>
<proteinExistence type="predicted"/>
<accession>A0A0E3K3D3</accession>
<dbReference type="Pfam" id="PF06153">
    <property type="entry name" value="CdAMP_rec"/>
    <property type="match status" value="1"/>
</dbReference>
<dbReference type="InterPro" id="IPR010375">
    <property type="entry name" value="CdAMP_rec"/>
</dbReference>
<gene>
    <name evidence="1" type="ORF">CSCA_4043</name>
</gene>
<name>A0A0E3K3D3_CLOSL</name>
<sequence length="109" mass="11691">MKLIIAIVQDDDSADLVETLMDSGFRVTKLATTGGFLKAGNTTLMIGVEEEKVDQVITQVEEICKTRQQIVSTPSPVAGSTGVYVPYPVEVEVGGATIFVVDVDKFVKV</sequence>